<comment type="caution">
    <text evidence="2">The sequence shown here is derived from an EMBL/GenBank/DDBJ whole genome shotgun (WGS) entry which is preliminary data.</text>
</comment>
<feature type="domain" description="DUF6603" evidence="1">
    <location>
        <begin position="497"/>
        <end position="990"/>
    </location>
</feature>
<name>A0AAW5EZM9_CLOSY</name>
<dbReference type="Proteomes" id="UP001203136">
    <property type="component" value="Unassembled WGS sequence"/>
</dbReference>
<dbReference type="EMBL" id="JAINVB010000001">
    <property type="protein sequence ID" value="MCK0085580.1"/>
    <property type="molecule type" value="Genomic_DNA"/>
</dbReference>
<accession>A0AAW5EZM9</accession>
<dbReference type="RefSeq" id="WP_247213165.1">
    <property type="nucleotide sequence ID" value="NZ_JAINVB010000001.1"/>
</dbReference>
<sequence length="1195" mass="131796">MDRYRLEYQWEFAENRWHTIFYINGEECELSSVEELEKYVQMPFSGEIEGDVRMQSEALPEGEYDVTFPAVTVYDEKAGRWKAAAEPSGGSLPSFGKAAAMLLALSGQTFPSEMLPALPSASMNGVYETESKEDPSRLEASLTAEGTWTLFGNFKIGHPGLHICDRGPYGSFGILGSVFIGTKELAFLLAYSGGRLCISADKLPAELPSLEDFGGLFGLKLDELLPDEILALGGLKLERLLLLLPAGLWPLDRLEFSVTMTGTFRLMGIESLTLSEIGFDFDGYAVGGKGGGESLQIRGKLSYEEEDLYLSALKYGEGNSWRFSGVFYNGKEFGLMSLWNLLSVGEAPDILKAIGVPVYTVSVDYDMGQNQFAVRAWFRNDNELFLEADGRERPVTFRAGVSLAPEIRLSSLPVIGESMHALDGLFLNGISLLYQTGTGVTLCGSLNAPMRQLPFTLHLCKPAGTESACEGLWETADEKVNQVAYEDADTICWLKADLTLGPLELVRIGIGYEKDRLSFMVDTAVCCKMMAIRFLGLGFSMDLSDFRNLSFTLKGMELSFNTSSFSLGGSFMKTSDRPLEFDGSLLLRAGDLSLTVIGSYTETEGSPSVFAYGVLRKMLGGPPAFYVTGVAAGFGYQRELLLPDIGQVAEFPLIRMVYEEGNEAELIRTLKERYMKISGEEMWLAAGIRFTSFEMVKSFAILTVSVGNHLEIALLGLGQMTLGTIAKAELSLKAVICPEEGIFSLRAALTNESYLFSPECHLTGGFAFYVWYGGVHKGDFVLTLGGYHNGFERPSHYPEVERLGFSWMVNRNLSFSGGLYFALTPSCIMAGGGIDARYANGNLSAWFYARADFLMYWKPFYYQIGIAAGIGASYRVDCLFVHHTFTLELSAALSLWGPEFTGKMKVKWWIISFTIKFGSGNSGIKYLTFEEFLEQCVPGDAKQGKTGSPDCASGKNYATVTVSDGLIEETKDSEKMPVSLVRGEGFKLSIHTQVPNAAFHINSKPPCRGGNESLFILPMGGVPLSCETVVTVKKQDRAGVWKPVKHDTFLVEEQYENIPAALWGKELSGDGSMIEHALTGVLLTPKETEVYVFPDSPVDLDRMAEEEAVLKDWCFCRPVYRVKEEEDKELSNQEFSKTAMAEAAVDDRRKLLLWLNDRGMELEGDGRIGSLAENAENLFTEQITFCRDIAVYGEE</sequence>
<dbReference type="AlphaFoldDB" id="A0AAW5EZM9"/>
<evidence type="ECO:0000313" key="2">
    <source>
        <dbReference type="EMBL" id="MCK0085580.1"/>
    </source>
</evidence>
<dbReference type="Pfam" id="PF20248">
    <property type="entry name" value="DUF6603"/>
    <property type="match status" value="1"/>
</dbReference>
<dbReference type="InterPro" id="IPR046538">
    <property type="entry name" value="DUF6603"/>
</dbReference>
<evidence type="ECO:0000259" key="1">
    <source>
        <dbReference type="Pfam" id="PF20248"/>
    </source>
</evidence>
<gene>
    <name evidence="2" type="ORF">K5I21_06770</name>
</gene>
<reference evidence="2" key="1">
    <citation type="journal article" date="2022" name="Cell Host Microbe">
        <title>Colonization of the live biotherapeutic product VE303 and modulation of the microbiota and metabolites in healthy volunteers.</title>
        <authorList>
            <person name="Dsouza M."/>
            <person name="Menon R."/>
            <person name="Crossette E."/>
            <person name="Bhattarai S.K."/>
            <person name="Schneider J."/>
            <person name="Kim Y.G."/>
            <person name="Reddy S."/>
            <person name="Caballero S."/>
            <person name="Felix C."/>
            <person name="Cornacchione L."/>
            <person name="Hendrickson J."/>
            <person name="Watson A.R."/>
            <person name="Minot S.S."/>
            <person name="Greenfield N."/>
            <person name="Schopf L."/>
            <person name="Szabady R."/>
            <person name="Patarroyo J."/>
            <person name="Smith W."/>
            <person name="Harrison P."/>
            <person name="Kuijper E.J."/>
            <person name="Kelly C.P."/>
            <person name="Olle B."/>
            <person name="Bobilev D."/>
            <person name="Silber J.L."/>
            <person name="Bucci V."/>
            <person name="Roberts B."/>
            <person name="Faith J."/>
            <person name="Norman J.M."/>
        </authorList>
    </citation>
    <scope>NUCLEOTIDE SEQUENCE</scope>
    <source>
        <strain evidence="2">VE303-04</strain>
    </source>
</reference>
<organism evidence="2 3">
    <name type="scientific">Clostridium symbiosum</name>
    <name type="common">Bacteroides symbiosus</name>
    <dbReference type="NCBI Taxonomy" id="1512"/>
    <lineage>
        <taxon>Bacteria</taxon>
        <taxon>Bacillati</taxon>
        <taxon>Bacillota</taxon>
        <taxon>Clostridia</taxon>
        <taxon>Lachnospirales</taxon>
        <taxon>Lachnospiraceae</taxon>
        <taxon>Otoolea</taxon>
    </lineage>
</organism>
<protein>
    <recommendedName>
        <fullName evidence="1">DUF6603 domain-containing protein</fullName>
    </recommendedName>
</protein>
<proteinExistence type="predicted"/>
<evidence type="ECO:0000313" key="3">
    <source>
        <dbReference type="Proteomes" id="UP001203136"/>
    </source>
</evidence>